<feature type="transmembrane region" description="Helical" evidence="7">
    <location>
        <begin position="361"/>
        <end position="380"/>
    </location>
</feature>
<evidence type="ECO:0000256" key="1">
    <source>
        <dbReference type="ARBA" id="ARBA00004651"/>
    </source>
</evidence>
<proteinExistence type="predicted"/>
<dbReference type="CDD" id="cd17324">
    <property type="entry name" value="MFS_NepI_like"/>
    <property type="match status" value="1"/>
</dbReference>
<dbReference type="EMBL" id="SADV01000032">
    <property type="protein sequence ID" value="TQR28049.1"/>
    <property type="molecule type" value="Genomic_DNA"/>
</dbReference>
<feature type="transmembrane region" description="Helical" evidence="7">
    <location>
        <begin position="36"/>
        <end position="58"/>
    </location>
</feature>
<dbReference type="AlphaFoldDB" id="A0A544U851"/>
<reference evidence="9 10" key="1">
    <citation type="submission" date="2018-03" db="EMBL/GenBank/DDBJ databases">
        <title>Aerobic endospore-forming bacteria genome sequencing and assembly.</title>
        <authorList>
            <person name="Cavalcante D.A."/>
            <person name="Driks A."/>
            <person name="Putonti C."/>
            <person name="De-Souza M.T."/>
        </authorList>
    </citation>
    <scope>NUCLEOTIDE SEQUENCE [LARGE SCALE GENOMIC DNA]</scope>
    <source>
        <strain evidence="9 10">SDF0037</strain>
    </source>
</reference>
<keyword evidence="2" id="KW-0813">Transport</keyword>
<dbReference type="OrthoDB" id="2727100at2"/>
<protein>
    <submittedName>
        <fullName evidence="9">MFS transporter</fullName>
    </submittedName>
</protein>
<dbReference type="SUPFAM" id="SSF103473">
    <property type="entry name" value="MFS general substrate transporter"/>
    <property type="match status" value="1"/>
</dbReference>
<feature type="transmembrane region" description="Helical" evidence="7">
    <location>
        <begin position="296"/>
        <end position="320"/>
    </location>
</feature>
<gene>
    <name evidence="9" type="ORF">C7Y47_22340</name>
</gene>
<dbReference type="InterPro" id="IPR020846">
    <property type="entry name" value="MFS_dom"/>
</dbReference>
<keyword evidence="6 7" id="KW-0472">Membrane</keyword>
<dbReference type="GO" id="GO:0022857">
    <property type="term" value="F:transmembrane transporter activity"/>
    <property type="evidence" value="ECO:0007669"/>
    <property type="project" value="InterPro"/>
</dbReference>
<evidence type="ECO:0000256" key="5">
    <source>
        <dbReference type="ARBA" id="ARBA00022989"/>
    </source>
</evidence>
<evidence type="ECO:0000256" key="7">
    <source>
        <dbReference type="SAM" id="Phobius"/>
    </source>
</evidence>
<feature type="transmembrane region" description="Helical" evidence="7">
    <location>
        <begin position="271"/>
        <end position="290"/>
    </location>
</feature>
<comment type="subcellular location">
    <subcellularLocation>
        <location evidence="1">Cell membrane</location>
        <topology evidence="1">Multi-pass membrane protein</topology>
    </subcellularLocation>
</comment>
<dbReference type="InterPro" id="IPR011701">
    <property type="entry name" value="MFS"/>
</dbReference>
<evidence type="ECO:0000256" key="2">
    <source>
        <dbReference type="ARBA" id="ARBA00022448"/>
    </source>
</evidence>
<evidence type="ECO:0000313" key="9">
    <source>
        <dbReference type="EMBL" id="TQR28049.1"/>
    </source>
</evidence>
<feature type="transmembrane region" description="Helical" evidence="7">
    <location>
        <begin position="332"/>
        <end position="355"/>
    </location>
</feature>
<dbReference type="PROSITE" id="PS50850">
    <property type="entry name" value="MFS"/>
    <property type="match status" value="1"/>
</dbReference>
<dbReference type="RefSeq" id="WP_142510753.1">
    <property type="nucleotide sequence ID" value="NZ_SADV01000032.1"/>
</dbReference>
<evidence type="ECO:0000256" key="4">
    <source>
        <dbReference type="ARBA" id="ARBA00022692"/>
    </source>
</evidence>
<dbReference type="PANTHER" id="PTHR43124:SF10">
    <property type="entry name" value="PURINE EFFLUX PUMP PBUE"/>
    <property type="match status" value="1"/>
</dbReference>
<evidence type="ECO:0000256" key="6">
    <source>
        <dbReference type="ARBA" id="ARBA00023136"/>
    </source>
</evidence>
<sequence length="422" mass="45899">MDKRVYLLTIVSFVVGLAELILGGILHLVAQDFNVSLGRAGMLISIFSFVYAISGPILLSTTSKVERKKLILITLLVFLFANVIAWLSTGYSMLLLARVLSGISASLLISLCVTIASNIVSEAYRARAIGVVFMGVTGSLVLGVPLGLVLGNSFGWNAPFLLIVILTVISIIFIYFSMDKIEPKSGIPLKKQLKEQLSSLKSRKIVLIQLTSFLFISGHLILYAYLTPYLEATLGLEGNWISIILLIFGVAAIIGGGLGGFLSDRFGPQRCIIGIIIFFTISLISIPFSIKFFPLFIVVLMMWSMLSWALTPAIQSYLIVTARENSDIQQSINNSATHLGIALGSMIGGVVIEYSRIEINPIVGAIFALFSLFVVSLTMIKGKKTQKNEAGPEFSQSAYKKVQGLEPGITKINFDDKLNANK</sequence>
<evidence type="ECO:0000259" key="8">
    <source>
        <dbReference type="PROSITE" id="PS50850"/>
    </source>
</evidence>
<feature type="transmembrane region" description="Helical" evidence="7">
    <location>
        <begin position="128"/>
        <end position="150"/>
    </location>
</feature>
<keyword evidence="3" id="KW-1003">Cell membrane</keyword>
<dbReference type="InterPro" id="IPR036259">
    <property type="entry name" value="MFS_trans_sf"/>
</dbReference>
<keyword evidence="4 7" id="KW-0812">Transmembrane</keyword>
<dbReference type="Pfam" id="PF07690">
    <property type="entry name" value="MFS_1"/>
    <property type="match status" value="1"/>
</dbReference>
<feature type="transmembrane region" description="Helical" evidence="7">
    <location>
        <begin position="7"/>
        <end position="30"/>
    </location>
</feature>
<dbReference type="Proteomes" id="UP000317944">
    <property type="component" value="Unassembled WGS sequence"/>
</dbReference>
<comment type="caution">
    <text evidence="9">The sequence shown here is derived from an EMBL/GenBank/DDBJ whole genome shotgun (WGS) entry which is preliminary data.</text>
</comment>
<accession>A0A544U851</accession>
<dbReference type="Gene3D" id="1.20.1250.20">
    <property type="entry name" value="MFS general substrate transporter like domains"/>
    <property type="match status" value="2"/>
</dbReference>
<feature type="transmembrane region" description="Helical" evidence="7">
    <location>
        <begin position="70"/>
        <end position="89"/>
    </location>
</feature>
<dbReference type="InterPro" id="IPR050189">
    <property type="entry name" value="MFS_Efflux_Transporters"/>
</dbReference>
<name>A0A544U851_LYSSH</name>
<feature type="transmembrane region" description="Helical" evidence="7">
    <location>
        <begin position="238"/>
        <end position="259"/>
    </location>
</feature>
<keyword evidence="5 7" id="KW-1133">Transmembrane helix</keyword>
<dbReference type="GO" id="GO:0005886">
    <property type="term" value="C:plasma membrane"/>
    <property type="evidence" value="ECO:0007669"/>
    <property type="project" value="UniProtKB-SubCell"/>
</dbReference>
<evidence type="ECO:0000256" key="3">
    <source>
        <dbReference type="ARBA" id="ARBA00022475"/>
    </source>
</evidence>
<feature type="transmembrane region" description="Helical" evidence="7">
    <location>
        <begin position="156"/>
        <end position="176"/>
    </location>
</feature>
<feature type="domain" description="Major facilitator superfamily (MFS) profile" evidence="8">
    <location>
        <begin position="4"/>
        <end position="379"/>
    </location>
</feature>
<evidence type="ECO:0000313" key="10">
    <source>
        <dbReference type="Proteomes" id="UP000317944"/>
    </source>
</evidence>
<feature type="transmembrane region" description="Helical" evidence="7">
    <location>
        <begin position="95"/>
        <end position="116"/>
    </location>
</feature>
<feature type="transmembrane region" description="Helical" evidence="7">
    <location>
        <begin position="205"/>
        <end position="226"/>
    </location>
</feature>
<dbReference type="PANTHER" id="PTHR43124">
    <property type="entry name" value="PURINE EFFLUX PUMP PBUE"/>
    <property type="match status" value="1"/>
</dbReference>
<organism evidence="9 10">
    <name type="scientific">Lysinibacillus sphaericus</name>
    <name type="common">Bacillus sphaericus</name>
    <dbReference type="NCBI Taxonomy" id="1421"/>
    <lineage>
        <taxon>Bacteria</taxon>
        <taxon>Bacillati</taxon>
        <taxon>Bacillota</taxon>
        <taxon>Bacilli</taxon>
        <taxon>Bacillales</taxon>
        <taxon>Bacillaceae</taxon>
        <taxon>Lysinibacillus</taxon>
    </lineage>
</organism>